<dbReference type="Proteomes" id="UP000501891">
    <property type="component" value="Chromosome"/>
</dbReference>
<sequence>MRKFLSAVALLGALSFVPGAQAADTAQPWFDNCAVFMKVLSGGQGGDTEIGSCIAQTEGLVAGMQVGSQVGALAFAGLVTVQSKIDEEVLWQLFQRTNPSMLLGICMPQNIQTGAQIEAVYRHIEKNPAKKVQPVGQVFYDALSEKWPCQRGKDGAAVKPVTPGSGR</sequence>
<evidence type="ECO:0000259" key="2">
    <source>
        <dbReference type="Pfam" id="PF18602"/>
    </source>
</evidence>
<keyword evidence="1" id="KW-0732">Signal</keyword>
<evidence type="ECO:0000256" key="1">
    <source>
        <dbReference type="SAM" id="SignalP"/>
    </source>
</evidence>
<reference evidence="3" key="1">
    <citation type="submission" date="2020-04" db="EMBL/GenBank/DDBJ databases">
        <title>A desert anoxygenic phototrophic bacterium fixes CO2 using RubisCO under aerobic conditions.</title>
        <authorList>
            <person name="Tang K."/>
        </authorList>
    </citation>
    <scope>NUCLEOTIDE SEQUENCE [LARGE SCALE GENOMIC DNA]</scope>
    <source>
        <strain evidence="3">MIMtkB3</strain>
    </source>
</reference>
<feature type="domain" description="Rap1a immunity protein" evidence="2">
    <location>
        <begin position="95"/>
        <end position="149"/>
    </location>
</feature>
<accession>A0A858R3R2</accession>
<evidence type="ECO:0000313" key="3">
    <source>
        <dbReference type="EMBL" id="QJE72017.1"/>
    </source>
</evidence>
<evidence type="ECO:0000313" key="4">
    <source>
        <dbReference type="Proteomes" id="UP000501891"/>
    </source>
</evidence>
<dbReference type="Pfam" id="PF18602">
    <property type="entry name" value="Rap1a"/>
    <property type="match status" value="1"/>
</dbReference>
<proteinExistence type="predicted"/>
<gene>
    <name evidence="3" type="ORF">HHL28_01880</name>
</gene>
<dbReference type="AlphaFoldDB" id="A0A858R3R2"/>
<dbReference type="EMBL" id="CP051775">
    <property type="protein sequence ID" value="QJE72017.1"/>
    <property type="molecule type" value="Genomic_DNA"/>
</dbReference>
<organism evidence="3 4">
    <name type="scientific">Aerophototrophica crusticola</name>
    <dbReference type="NCBI Taxonomy" id="1709002"/>
    <lineage>
        <taxon>Bacteria</taxon>
        <taxon>Pseudomonadati</taxon>
        <taxon>Pseudomonadota</taxon>
        <taxon>Alphaproteobacteria</taxon>
        <taxon>Rhodospirillales</taxon>
        <taxon>Rhodospirillaceae</taxon>
        <taxon>Aerophototrophica</taxon>
    </lineage>
</organism>
<dbReference type="InterPro" id="IPR041238">
    <property type="entry name" value="Rap1a"/>
</dbReference>
<name>A0A858R3R2_9PROT</name>
<feature type="chain" id="PRO_5032316902" description="Rap1a immunity protein domain-containing protein" evidence="1">
    <location>
        <begin position="23"/>
        <end position="167"/>
    </location>
</feature>
<feature type="signal peptide" evidence="1">
    <location>
        <begin position="1"/>
        <end position="22"/>
    </location>
</feature>
<keyword evidence="4" id="KW-1185">Reference proteome</keyword>
<dbReference type="KEGG" id="acru:HHL28_01880"/>
<protein>
    <recommendedName>
        <fullName evidence="2">Rap1a immunity protein domain-containing protein</fullName>
    </recommendedName>
</protein>